<dbReference type="EMBL" id="VANI01000027">
    <property type="protein sequence ID" value="TLM73428.1"/>
    <property type="molecule type" value="Genomic_DNA"/>
</dbReference>
<evidence type="ECO:0000313" key="2">
    <source>
        <dbReference type="Proteomes" id="UP000306791"/>
    </source>
</evidence>
<comment type="caution">
    <text evidence="1">The sequence shown here is derived from an EMBL/GenBank/DDBJ whole genome shotgun (WGS) entry which is preliminary data.</text>
</comment>
<dbReference type="Proteomes" id="UP000306791">
    <property type="component" value="Unassembled WGS sequence"/>
</dbReference>
<protein>
    <submittedName>
        <fullName evidence="1">Uncharacterized protein</fullName>
    </submittedName>
</protein>
<name>A0ABY2UGH4_9GAMM</name>
<evidence type="ECO:0000313" key="1">
    <source>
        <dbReference type="EMBL" id="TLM73428.1"/>
    </source>
</evidence>
<proteinExistence type="predicted"/>
<reference evidence="1 2" key="1">
    <citation type="submission" date="2019-05" db="EMBL/GenBank/DDBJ databases">
        <title>Microbulbifer harenosus sp. nov., an alginate-degrading bacterium isolated from coastal sand.</title>
        <authorList>
            <person name="Huang H."/>
            <person name="Mo K."/>
            <person name="Bao S."/>
        </authorList>
    </citation>
    <scope>NUCLEOTIDE SEQUENCE [LARGE SCALE GENOMIC DNA]</scope>
    <source>
        <strain evidence="1 2">HB161719</strain>
    </source>
</reference>
<accession>A0ABY2UGH4</accession>
<dbReference type="RefSeq" id="WP_138237323.1">
    <property type="nucleotide sequence ID" value="NZ_CP185860.1"/>
</dbReference>
<organism evidence="1 2">
    <name type="scientific">Microbulbifer harenosus</name>
    <dbReference type="NCBI Taxonomy" id="2576840"/>
    <lineage>
        <taxon>Bacteria</taxon>
        <taxon>Pseudomonadati</taxon>
        <taxon>Pseudomonadota</taxon>
        <taxon>Gammaproteobacteria</taxon>
        <taxon>Cellvibrionales</taxon>
        <taxon>Microbulbiferaceae</taxon>
        <taxon>Microbulbifer</taxon>
    </lineage>
</organism>
<sequence>MRLHHWTHPRKEIEFNLNDGTARIFELSEDRSENSICPGYSASERRAFGGREHFAVYKLNSDIIFNAGKKSWNLSDDAVEVEHTRPYPFFSRFSVKVSGETEYSITYCHFGRLLYMCLDPTYDKLEQDADFFLEFVAENGSSKEWLSHVASQWRSASST</sequence>
<keyword evidence="2" id="KW-1185">Reference proteome</keyword>
<gene>
    <name evidence="1" type="ORF">FDY93_18925</name>
</gene>